<dbReference type="PANTHER" id="PTHR11017">
    <property type="entry name" value="LEUCINE-RICH REPEAT-CONTAINING PROTEIN"/>
    <property type="match status" value="1"/>
</dbReference>
<dbReference type="InterPro" id="IPR044974">
    <property type="entry name" value="Disease_R_plants"/>
</dbReference>
<gene>
    <name evidence="5" type="ORF">COLO4_26018</name>
</gene>
<dbReference type="Gene3D" id="3.40.50.300">
    <property type="entry name" value="P-loop containing nucleotide triphosphate hydrolases"/>
    <property type="match status" value="1"/>
</dbReference>
<dbReference type="PANTHER" id="PTHR11017:SF570">
    <property type="entry name" value="DISEASE RESISTANCE PROTEIN (TIR-NBS CLASS)-RELATED"/>
    <property type="match status" value="1"/>
</dbReference>
<dbReference type="Pfam" id="PF23282">
    <property type="entry name" value="WHD_ROQ1"/>
    <property type="match status" value="1"/>
</dbReference>
<keyword evidence="2" id="KW-0677">Repeat</keyword>
<dbReference type="InterPro" id="IPR000157">
    <property type="entry name" value="TIR_dom"/>
</dbReference>
<name>A0A1R3HYY0_9ROSI</name>
<protein>
    <recommendedName>
        <fullName evidence="4">TIR domain-containing protein</fullName>
    </recommendedName>
</protein>
<dbReference type="InterPro" id="IPR002182">
    <property type="entry name" value="NB-ARC"/>
</dbReference>
<dbReference type="Gene3D" id="3.80.10.10">
    <property type="entry name" value="Ribonuclease Inhibitor"/>
    <property type="match status" value="2"/>
</dbReference>
<dbReference type="Gene3D" id="1.10.8.430">
    <property type="entry name" value="Helical domain of apoptotic protease-activating factors"/>
    <property type="match status" value="1"/>
</dbReference>
<dbReference type="SUPFAM" id="SSF52540">
    <property type="entry name" value="P-loop containing nucleoside triphosphate hydrolases"/>
    <property type="match status" value="1"/>
</dbReference>
<dbReference type="GO" id="GO:0043531">
    <property type="term" value="F:ADP binding"/>
    <property type="evidence" value="ECO:0007669"/>
    <property type="project" value="InterPro"/>
</dbReference>
<keyword evidence="6" id="KW-1185">Reference proteome</keyword>
<dbReference type="Pfam" id="PF00931">
    <property type="entry name" value="NB-ARC"/>
    <property type="match status" value="1"/>
</dbReference>
<dbReference type="GO" id="GO:0007165">
    <property type="term" value="P:signal transduction"/>
    <property type="evidence" value="ECO:0007669"/>
    <property type="project" value="InterPro"/>
</dbReference>
<evidence type="ECO:0000313" key="6">
    <source>
        <dbReference type="Proteomes" id="UP000187203"/>
    </source>
</evidence>
<dbReference type="EMBL" id="AWUE01019198">
    <property type="protein sequence ID" value="OMO75557.1"/>
    <property type="molecule type" value="Genomic_DNA"/>
</dbReference>
<dbReference type="InterPro" id="IPR001611">
    <property type="entry name" value="Leu-rich_rpt"/>
</dbReference>
<dbReference type="InterPro" id="IPR011713">
    <property type="entry name" value="Leu-rich_rpt_3"/>
</dbReference>
<evidence type="ECO:0000313" key="5">
    <source>
        <dbReference type="EMBL" id="OMO75557.1"/>
    </source>
</evidence>
<dbReference type="Pfam" id="PF13855">
    <property type="entry name" value="LRR_8"/>
    <property type="match status" value="1"/>
</dbReference>
<organism evidence="5 6">
    <name type="scientific">Corchorus olitorius</name>
    <dbReference type="NCBI Taxonomy" id="93759"/>
    <lineage>
        <taxon>Eukaryota</taxon>
        <taxon>Viridiplantae</taxon>
        <taxon>Streptophyta</taxon>
        <taxon>Embryophyta</taxon>
        <taxon>Tracheophyta</taxon>
        <taxon>Spermatophyta</taxon>
        <taxon>Magnoliopsida</taxon>
        <taxon>eudicotyledons</taxon>
        <taxon>Gunneridae</taxon>
        <taxon>Pentapetalae</taxon>
        <taxon>rosids</taxon>
        <taxon>malvids</taxon>
        <taxon>Malvales</taxon>
        <taxon>Malvaceae</taxon>
        <taxon>Grewioideae</taxon>
        <taxon>Apeibeae</taxon>
        <taxon>Corchorus</taxon>
    </lineage>
</organism>
<dbReference type="OrthoDB" id="1052457at2759"/>
<proteinExistence type="predicted"/>
<dbReference type="GO" id="GO:0006952">
    <property type="term" value="P:defense response"/>
    <property type="evidence" value="ECO:0007669"/>
    <property type="project" value="InterPro"/>
</dbReference>
<evidence type="ECO:0000256" key="2">
    <source>
        <dbReference type="ARBA" id="ARBA00022737"/>
    </source>
</evidence>
<feature type="domain" description="TIR" evidence="4">
    <location>
        <begin position="19"/>
        <end position="190"/>
    </location>
</feature>
<evidence type="ECO:0000256" key="3">
    <source>
        <dbReference type="ARBA" id="ARBA00023027"/>
    </source>
</evidence>
<accession>A0A1R3HYY0</accession>
<dbReference type="Gene3D" id="3.40.50.10140">
    <property type="entry name" value="Toll/interleukin-1 receptor homology (TIR) domain"/>
    <property type="match status" value="1"/>
</dbReference>
<dbReference type="InterPro" id="IPR042197">
    <property type="entry name" value="Apaf_helical"/>
</dbReference>
<keyword evidence="1" id="KW-0433">Leucine-rich repeat</keyword>
<dbReference type="SUPFAM" id="SSF52058">
    <property type="entry name" value="L domain-like"/>
    <property type="match status" value="1"/>
</dbReference>
<dbReference type="PROSITE" id="PS50104">
    <property type="entry name" value="TIR"/>
    <property type="match status" value="1"/>
</dbReference>
<dbReference type="Pfam" id="PF01582">
    <property type="entry name" value="TIR"/>
    <property type="match status" value="1"/>
</dbReference>
<dbReference type="AlphaFoldDB" id="A0A1R3HYY0"/>
<dbReference type="InterPro" id="IPR058192">
    <property type="entry name" value="WHD_ROQ1-like"/>
</dbReference>
<comment type="caution">
    <text evidence="5">The sequence shown here is derived from an EMBL/GenBank/DDBJ whole genome shotgun (WGS) entry which is preliminary data.</text>
</comment>
<dbReference type="InterPro" id="IPR035897">
    <property type="entry name" value="Toll_tir_struct_dom_sf"/>
</dbReference>
<evidence type="ECO:0000259" key="4">
    <source>
        <dbReference type="PROSITE" id="PS50104"/>
    </source>
</evidence>
<dbReference type="FunFam" id="3.40.50.10140:FF:000007">
    <property type="entry name" value="Disease resistance protein (TIR-NBS-LRR class)"/>
    <property type="match status" value="1"/>
</dbReference>
<dbReference type="SUPFAM" id="SSF52200">
    <property type="entry name" value="Toll/Interleukin receptor TIR domain"/>
    <property type="match status" value="1"/>
</dbReference>
<dbReference type="Proteomes" id="UP000187203">
    <property type="component" value="Unassembled WGS sequence"/>
</dbReference>
<keyword evidence="3" id="KW-0520">NAD</keyword>
<dbReference type="InterPro" id="IPR032675">
    <property type="entry name" value="LRR_dom_sf"/>
</dbReference>
<dbReference type="SMART" id="SM00255">
    <property type="entry name" value="TIR"/>
    <property type="match status" value="1"/>
</dbReference>
<dbReference type="InterPro" id="IPR027417">
    <property type="entry name" value="P-loop_NTPase"/>
</dbReference>
<reference evidence="6" key="1">
    <citation type="submission" date="2013-09" db="EMBL/GenBank/DDBJ databases">
        <title>Corchorus olitorius genome sequencing.</title>
        <authorList>
            <person name="Alam M."/>
            <person name="Haque M.S."/>
            <person name="Islam M.S."/>
            <person name="Emdad E.M."/>
            <person name="Islam M.M."/>
            <person name="Ahmed B."/>
            <person name="Halim A."/>
            <person name="Hossen Q.M.M."/>
            <person name="Hossain M.Z."/>
            <person name="Ahmed R."/>
            <person name="Khan M.M."/>
            <person name="Islam R."/>
            <person name="Rashid M.M."/>
            <person name="Khan S.A."/>
            <person name="Rahman M.S."/>
            <person name="Alam M."/>
            <person name="Yahiya A.S."/>
            <person name="Khan M.S."/>
            <person name="Azam M.S."/>
            <person name="Haque T."/>
            <person name="Lashkar M.Z.H."/>
            <person name="Akhand A.I."/>
            <person name="Morshed G."/>
            <person name="Roy S."/>
            <person name="Uddin K.S."/>
            <person name="Rabeya T."/>
            <person name="Hossain A.S."/>
            <person name="Chowdhury A."/>
            <person name="Snigdha A.R."/>
            <person name="Mortoza M.S."/>
            <person name="Matin S.A."/>
            <person name="Hoque S.M.E."/>
            <person name="Islam M.K."/>
            <person name="Roy D.K."/>
            <person name="Haider R."/>
            <person name="Moosa M.M."/>
            <person name="Elias S.M."/>
            <person name="Hasan A.M."/>
            <person name="Jahan S."/>
            <person name="Shafiuddin M."/>
            <person name="Mahmood N."/>
            <person name="Shommy N.S."/>
        </authorList>
    </citation>
    <scope>NUCLEOTIDE SEQUENCE [LARGE SCALE GENOMIC DNA]</scope>
    <source>
        <strain evidence="6">cv. O-4</strain>
    </source>
</reference>
<sequence length="980" mass="111052">MASSSSSSSWITPIGREREKYEVFLSFRGEDTRNKFTSHLHHALRLNKIETFIDDDGLSKGEEISPALFRAIQESKVLVIIFSENFASSTWCLDEVVNIMNQSKKNYSNQQIVIPVFYDVDPSIVRKQTGSFAVAFDKHERNFKDDNSQKVDIWRNALREAANLSGWDSNTTRPEATLVAKIVEDISKKLDHVTPKIKSWQGGLVGIEKRVNKVIALLALGSQDTRTRRVGIWGMGGIGKTTIAKALHSQISGQFEASCFLPNIRELTQCPDGLIRLQQEICWKVMGDRSLHTLSLTPLMDFPVDRMLQRKSVLAICDDVSDPSQLDALFEGSNYQFGPGSRVVVTTRDKRVLKNFQVYEVEALDDGESSQLFCLHAFRMKLPVKKWQKELSNAVIRYAGGNPLVLKVIGSSLCGKNQDYCQDKLNKLRKLPNADVVTLLRISFDGLEDEEEKDIFLDLACFGHLFHYRIPDLFGILKTCYNSVDSAIDDLIDKSLIERDYYGNHIQMHDLIREMGKSVVYQECKAEPGRRSWVWKAEDVIHVLTNDTGTETIRGIVLDVDYVSHDLQLSPTAFVKMHGLKFLFIYYDGYDLDKGIHLSDGLQSLPNELRLLYWEGYPLKSLPSKFNPRNLVQLNMSESHVEQLWEGDKDIPNLKVLVLDGCKNLITVPDLSSAKYLEVLSARDCEKLMTLPSLNRLISLGSLHLNGSLKFNKFPEISSTKIQFLDIGWTAIQKVPSSISCLSALRELKLSGCRKLKRISNSICKLKSLKLVQSKDCLRLERFPEISETMGALGEVDLSGTSIKELSFSIVKHLPKLQELNLNRCENLEHLPNGFHNLKSLRYLYLRSCRRLKSLPAALPVSLVHLDAHNCTLLKQVSSIRQLIKQVIMLGDLSEDHLFLSFSNCFNLMTDDLWHGIKYLATSLILRQKDLHYLSNCLRIRMISGNIPLVSSFALLFPFNSSTQRNLGAQVPWKFNANGI</sequence>
<evidence type="ECO:0000256" key="1">
    <source>
        <dbReference type="ARBA" id="ARBA00022614"/>
    </source>
</evidence>
<dbReference type="PRINTS" id="PR00364">
    <property type="entry name" value="DISEASERSIST"/>
</dbReference>
<dbReference type="Pfam" id="PF07725">
    <property type="entry name" value="LRR_3"/>
    <property type="match status" value="1"/>
</dbReference>